<name>A0AA86RKE4_9EUKA</name>
<sequence length="172" mass="19759">MKSKIVLLGDTGVGKTTLIQQFTTHEYNPMITSSLSAACVQMQFMDKKLEIWDTAGQEKYNSITPIYYRKASCVLLVFDLSHSFTFERVKWWFEEVRRTTKTNMIVVGNKSDLKRKVSPIDVKFFVESNKLTYFETSSKTGDSVKEVLKAAAEYDFIQDDMLDLKTNKKGCC</sequence>
<protein>
    <submittedName>
        <fullName evidence="2">Rab11</fullName>
    </submittedName>
</protein>
<reference evidence="2" key="1">
    <citation type="submission" date="2023-06" db="EMBL/GenBank/DDBJ databases">
        <authorList>
            <person name="Kurt Z."/>
        </authorList>
    </citation>
    <scope>NUCLEOTIDE SEQUENCE</scope>
</reference>
<dbReference type="InterPro" id="IPR001806">
    <property type="entry name" value="Small_GTPase"/>
</dbReference>
<dbReference type="InterPro" id="IPR027417">
    <property type="entry name" value="P-loop_NTPase"/>
</dbReference>
<evidence type="ECO:0000313" key="3">
    <source>
        <dbReference type="EMBL" id="CAL6084205.1"/>
    </source>
</evidence>
<dbReference type="SMART" id="SM00176">
    <property type="entry name" value="RAN"/>
    <property type="match status" value="1"/>
</dbReference>
<dbReference type="Proteomes" id="UP001642409">
    <property type="component" value="Unassembled WGS sequence"/>
</dbReference>
<evidence type="ECO:0000313" key="4">
    <source>
        <dbReference type="Proteomes" id="UP001642409"/>
    </source>
</evidence>
<dbReference type="PROSITE" id="PS51419">
    <property type="entry name" value="RAB"/>
    <property type="match status" value="1"/>
</dbReference>
<dbReference type="FunFam" id="3.40.50.300:FF:001329">
    <property type="entry name" value="Small GTP-binding protein, putative"/>
    <property type="match status" value="1"/>
</dbReference>
<dbReference type="Gene3D" id="3.40.50.300">
    <property type="entry name" value="P-loop containing nucleotide triphosphate hydrolases"/>
    <property type="match status" value="1"/>
</dbReference>
<evidence type="ECO:0000256" key="1">
    <source>
        <dbReference type="ARBA" id="ARBA00006270"/>
    </source>
</evidence>
<dbReference type="SUPFAM" id="SSF52540">
    <property type="entry name" value="P-loop containing nucleoside triphosphate hydrolases"/>
    <property type="match status" value="1"/>
</dbReference>
<dbReference type="CDD" id="cd00154">
    <property type="entry name" value="Rab"/>
    <property type="match status" value="1"/>
</dbReference>
<dbReference type="SMART" id="SM00173">
    <property type="entry name" value="RAS"/>
    <property type="match status" value="1"/>
</dbReference>
<organism evidence="2">
    <name type="scientific">Hexamita inflata</name>
    <dbReference type="NCBI Taxonomy" id="28002"/>
    <lineage>
        <taxon>Eukaryota</taxon>
        <taxon>Metamonada</taxon>
        <taxon>Diplomonadida</taxon>
        <taxon>Hexamitidae</taxon>
        <taxon>Hexamitinae</taxon>
        <taxon>Hexamita</taxon>
    </lineage>
</organism>
<dbReference type="PROSITE" id="PS51420">
    <property type="entry name" value="RHO"/>
    <property type="match status" value="1"/>
</dbReference>
<accession>A0AA86RKE4</accession>
<comment type="similarity">
    <text evidence="1">Belongs to the small GTPase superfamily. Rab family.</text>
</comment>
<reference evidence="3 4" key="2">
    <citation type="submission" date="2024-07" db="EMBL/GenBank/DDBJ databases">
        <authorList>
            <person name="Akdeniz Z."/>
        </authorList>
    </citation>
    <scope>NUCLEOTIDE SEQUENCE [LARGE SCALE GENOMIC DNA]</scope>
</reference>
<dbReference type="SMART" id="SM00175">
    <property type="entry name" value="RAB"/>
    <property type="match status" value="1"/>
</dbReference>
<dbReference type="InterPro" id="IPR005225">
    <property type="entry name" value="Small_GTP-bd"/>
</dbReference>
<dbReference type="EMBL" id="CATOUU010001166">
    <property type="protein sequence ID" value="CAI9975258.1"/>
    <property type="molecule type" value="Genomic_DNA"/>
</dbReference>
<dbReference type="SMART" id="SM00174">
    <property type="entry name" value="RHO"/>
    <property type="match status" value="1"/>
</dbReference>
<dbReference type="EMBL" id="CAXDID020000377">
    <property type="protein sequence ID" value="CAL6084205.1"/>
    <property type="molecule type" value="Genomic_DNA"/>
</dbReference>
<dbReference type="GO" id="GO:0003924">
    <property type="term" value="F:GTPase activity"/>
    <property type="evidence" value="ECO:0007669"/>
    <property type="project" value="InterPro"/>
</dbReference>
<dbReference type="NCBIfam" id="TIGR00231">
    <property type="entry name" value="small_GTP"/>
    <property type="match status" value="1"/>
</dbReference>
<dbReference type="Pfam" id="PF00071">
    <property type="entry name" value="Ras"/>
    <property type="match status" value="1"/>
</dbReference>
<dbReference type="InterPro" id="IPR050209">
    <property type="entry name" value="Rab_GTPases_membrane_traffic"/>
</dbReference>
<dbReference type="PANTHER" id="PTHR47979">
    <property type="entry name" value="DRAB11-RELATED"/>
    <property type="match status" value="1"/>
</dbReference>
<dbReference type="PRINTS" id="PR00449">
    <property type="entry name" value="RASTRNSFRMNG"/>
</dbReference>
<dbReference type="AlphaFoldDB" id="A0AA86RKE4"/>
<dbReference type="GO" id="GO:0005525">
    <property type="term" value="F:GTP binding"/>
    <property type="evidence" value="ECO:0007669"/>
    <property type="project" value="InterPro"/>
</dbReference>
<comment type="caution">
    <text evidence="2">The sequence shown here is derived from an EMBL/GenBank/DDBJ whole genome shotgun (WGS) entry which is preliminary data.</text>
</comment>
<proteinExistence type="inferred from homology"/>
<evidence type="ECO:0000313" key="2">
    <source>
        <dbReference type="EMBL" id="CAI9975258.1"/>
    </source>
</evidence>
<gene>
    <name evidence="3" type="ORF">HINF_LOCUS62090</name>
    <name evidence="2" type="ORF">HINF_LOCUS62903</name>
</gene>
<keyword evidence="4" id="KW-1185">Reference proteome</keyword>
<dbReference type="PROSITE" id="PS51421">
    <property type="entry name" value="RAS"/>
    <property type="match status" value="1"/>
</dbReference>